<keyword evidence="1" id="KW-0479">Metal-binding</keyword>
<feature type="domain" description="Fumarylacetoacetase-like C-terminal" evidence="2">
    <location>
        <begin position="2"/>
        <end position="191"/>
    </location>
</feature>
<keyword evidence="4" id="KW-1185">Reference proteome</keyword>
<reference evidence="3 4" key="1">
    <citation type="submission" date="2018-10" db="EMBL/GenBank/DDBJ databases">
        <title>Genomic Encyclopedia of Archaeal and Bacterial Type Strains, Phase II (KMG-II): from individual species to whole genera.</title>
        <authorList>
            <person name="Goeker M."/>
        </authorList>
    </citation>
    <scope>NUCLEOTIDE SEQUENCE [LARGE SCALE GENOMIC DNA]</scope>
    <source>
        <strain evidence="3 4">DSM 25230</strain>
    </source>
</reference>
<dbReference type="InterPro" id="IPR011234">
    <property type="entry name" value="Fumarylacetoacetase-like_C"/>
</dbReference>
<dbReference type="AlphaFoldDB" id="A0A495DSK8"/>
<evidence type="ECO:0000313" key="4">
    <source>
        <dbReference type="Proteomes" id="UP000269412"/>
    </source>
</evidence>
<dbReference type="Gene3D" id="3.90.850.10">
    <property type="entry name" value="Fumarylacetoacetase-like, C-terminal domain"/>
    <property type="match status" value="1"/>
</dbReference>
<proteinExistence type="predicted"/>
<dbReference type="RefSeq" id="WP_121069207.1">
    <property type="nucleotide sequence ID" value="NZ_RBIQ01000013.1"/>
</dbReference>
<dbReference type="GO" id="GO:0046872">
    <property type="term" value="F:metal ion binding"/>
    <property type="evidence" value="ECO:0007669"/>
    <property type="project" value="UniProtKB-KW"/>
</dbReference>
<organism evidence="3 4">
    <name type="scientific">Maribacter vaceletii</name>
    <dbReference type="NCBI Taxonomy" id="1206816"/>
    <lineage>
        <taxon>Bacteria</taxon>
        <taxon>Pseudomonadati</taxon>
        <taxon>Bacteroidota</taxon>
        <taxon>Flavobacteriia</taxon>
        <taxon>Flavobacteriales</taxon>
        <taxon>Flavobacteriaceae</taxon>
        <taxon>Maribacter</taxon>
    </lineage>
</organism>
<evidence type="ECO:0000256" key="1">
    <source>
        <dbReference type="ARBA" id="ARBA00022723"/>
    </source>
</evidence>
<dbReference type="Proteomes" id="UP000269412">
    <property type="component" value="Unassembled WGS sequence"/>
</dbReference>
<protein>
    <submittedName>
        <fullName evidence="3">2-keto-4-pentenoate hydratase/2-oxohepta-3-ene-1,7-dioic acid hydratase in catechol pathway</fullName>
    </submittedName>
</protein>
<dbReference type="Pfam" id="PF01557">
    <property type="entry name" value="FAA_hydrolase"/>
    <property type="match status" value="1"/>
</dbReference>
<dbReference type="EMBL" id="RBIQ01000013">
    <property type="protein sequence ID" value="RKR06987.1"/>
    <property type="molecule type" value="Genomic_DNA"/>
</dbReference>
<name>A0A495DSK8_9FLAO</name>
<evidence type="ECO:0000313" key="3">
    <source>
        <dbReference type="EMBL" id="RKR06987.1"/>
    </source>
</evidence>
<dbReference type="PANTHER" id="PTHR11820">
    <property type="entry name" value="ACYLPYRUVASE"/>
    <property type="match status" value="1"/>
</dbReference>
<dbReference type="PANTHER" id="PTHR11820:SF7">
    <property type="entry name" value="ACYLPYRUVASE FAHD1, MITOCHONDRIAL"/>
    <property type="match status" value="1"/>
</dbReference>
<comment type="caution">
    <text evidence="3">The sequence shown here is derived from an EMBL/GenBank/DDBJ whole genome shotgun (WGS) entry which is preliminary data.</text>
</comment>
<accession>A0A495DSK8</accession>
<dbReference type="OrthoDB" id="9805307at2"/>
<dbReference type="GO" id="GO:0018773">
    <property type="term" value="F:acetylpyruvate hydrolase activity"/>
    <property type="evidence" value="ECO:0007669"/>
    <property type="project" value="TreeGrafter"/>
</dbReference>
<gene>
    <name evidence="3" type="ORF">CLV91_3217</name>
</gene>
<evidence type="ECO:0000259" key="2">
    <source>
        <dbReference type="Pfam" id="PF01557"/>
    </source>
</evidence>
<dbReference type="SUPFAM" id="SSF56529">
    <property type="entry name" value="FAH"/>
    <property type="match status" value="1"/>
</dbReference>
<sequence>MKIIGIGKNYVNNLSEMPKGEVVPLIFTKPDSSLLENDEDLELPTFSDDVWYEVELAFRIGKKCKNATTENALSFVDAVALANDLTAKDVLTKSRVPNKGPWALAKGFDGATPISSFLPISDFSDVKNINFSMTVNGEETQKGNSSLMITTLEELIIYVSGIMTLNPGDVLLSGTPATGANKVNSGDHMVGFLEGKQMFSTKVK</sequence>
<dbReference type="InterPro" id="IPR036663">
    <property type="entry name" value="Fumarylacetoacetase_C_sf"/>
</dbReference>